<accession>A0A3N1XKL9</accession>
<dbReference type="SUPFAM" id="SSF54631">
    <property type="entry name" value="CBS-domain pair"/>
    <property type="match status" value="1"/>
</dbReference>
<evidence type="ECO:0000313" key="5">
    <source>
        <dbReference type="Proteomes" id="UP000273083"/>
    </source>
</evidence>
<dbReference type="Pfam" id="PF00571">
    <property type="entry name" value="CBS"/>
    <property type="match status" value="2"/>
</dbReference>
<keyword evidence="5" id="KW-1185">Reference proteome</keyword>
<dbReference type="CDD" id="cd04622">
    <property type="entry name" value="CBS_pair_HRP1_like"/>
    <property type="match status" value="1"/>
</dbReference>
<dbReference type="InterPro" id="IPR051257">
    <property type="entry name" value="Diverse_CBS-Domain"/>
</dbReference>
<dbReference type="OrthoDB" id="9802114at2"/>
<dbReference type="Proteomes" id="UP000273083">
    <property type="component" value="Unassembled WGS sequence"/>
</dbReference>
<feature type="domain" description="CBS" evidence="3">
    <location>
        <begin position="71"/>
        <end position="127"/>
    </location>
</feature>
<dbReference type="Gene3D" id="3.10.580.10">
    <property type="entry name" value="CBS-domain"/>
    <property type="match status" value="1"/>
</dbReference>
<gene>
    <name evidence="4" type="ORF">EDD66_107169</name>
</gene>
<organism evidence="4 5">
    <name type="scientific">Mobilisporobacter senegalensis</name>
    <dbReference type="NCBI Taxonomy" id="1329262"/>
    <lineage>
        <taxon>Bacteria</taxon>
        <taxon>Bacillati</taxon>
        <taxon>Bacillota</taxon>
        <taxon>Clostridia</taxon>
        <taxon>Lachnospirales</taxon>
        <taxon>Lachnospiraceae</taxon>
        <taxon>Mobilisporobacter</taxon>
    </lineage>
</organism>
<comment type="caution">
    <text evidence="4">The sequence shown here is derived from an EMBL/GenBank/DDBJ whole genome shotgun (WGS) entry which is preliminary data.</text>
</comment>
<dbReference type="InterPro" id="IPR000644">
    <property type="entry name" value="CBS_dom"/>
</dbReference>
<protein>
    <submittedName>
        <fullName evidence="4">CBS domain-containing protein</fullName>
    </submittedName>
</protein>
<sequence>MIVRDIMSKNITWVNEHDTVEKAAELMKSCDCGCIPVCNEDKLIGVVTDRDIALRSVAEGQSPHQRVRDVMSKDLVIGSPEMNVNDAVKIMGEKQIRRLPIVENDSLVGIVALGDISLEPVLQDNAEDALKNISKP</sequence>
<evidence type="ECO:0000256" key="1">
    <source>
        <dbReference type="ARBA" id="ARBA00023122"/>
    </source>
</evidence>
<evidence type="ECO:0000313" key="4">
    <source>
        <dbReference type="EMBL" id="ROR27255.1"/>
    </source>
</evidence>
<dbReference type="SMART" id="SM00116">
    <property type="entry name" value="CBS"/>
    <property type="match status" value="2"/>
</dbReference>
<evidence type="ECO:0000259" key="3">
    <source>
        <dbReference type="PROSITE" id="PS51371"/>
    </source>
</evidence>
<evidence type="ECO:0000256" key="2">
    <source>
        <dbReference type="PROSITE-ProRule" id="PRU00703"/>
    </source>
</evidence>
<reference evidence="4 5" key="1">
    <citation type="submission" date="2018-11" db="EMBL/GenBank/DDBJ databases">
        <title>Genomic Encyclopedia of Type Strains, Phase IV (KMG-IV): sequencing the most valuable type-strain genomes for metagenomic binning, comparative biology and taxonomic classification.</title>
        <authorList>
            <person name="Goeker M."/>
        </authorList>
    </citation>
    <scope>NUCLEOTIDE SEQUENCE [LARGE SCALE GENOMIC DNA]</scope>
    <source>
        <strain evidence="4 5">DSM 26537</strain>
    </source>
</reference>
<feature type="domain" description="CBS" evidence="3">
    <location>
        <begin position="7"/>
        <end position="62"/>
    </location>
</feature>
<name>A0A3N1XKL9_9FIRM</name>
<dbReference type="AlphaFoldDB" id="A0A3N1XKL9"/>
<dbReference type="EMBL" id="RJVG01000007">
    <property type="protein sequence ID" value="ROR27255.1"/>
    <property type="molecule type" value="Genomic_DNA"/>
</dbReference>
<dbReference type="PROSITE" id="PS51371">
    <property type="entry name" value="CBS"/>
    <property type="match status" value="2"/>
</dbReference>
<dbReference type="RefSeq" id="WP_123609946.1">
    <property type="nucleotide sequence ID" value="NZ_RJVG01000007.1"/>
</dbReference>
<dbReference type="PANTHER" id="PTHR43080:SF2">
    <property type="entry name" value="CBS DOMAIN-CONTAINING PROTEIN"/>
    <property type="match status" value="1"/>
</dbReference>
<dbReference type="InterPro" id="IPR046342">
    <property type="entry name" value="CBS_dom_sf"/>
</dbReference>
<dbReference type="PANTHER" id="PTHR43080">
    <property type="entry name" value="CBS DOMAIN-CONTAINING PROTEIN CBSX3, MITOCHONDRIAL"/>
    <property type="match status" value="1"/>
</dbReference>
<keyword evidence="1 2" id="KW-0129">CBS domain</keyword>
<proteinExistence type="predicted"/>